<dbReference type="CDD" id="cd01292">
    <property type="entry name" value="metallo-dependent_hydrolases"/>
    <property type="match status" value="1"/>
</dbReference>
<dbReference type="GO" id="GO:0019748">
    <property type="term" value="P:secondary metabolic process"/>
    <property type="evidence" value="ECO:0007669"/>
    <property type="project" value="TreeGrafter"/>
</dbReference>
<keyword evidence="1" id="KW-0456">Lyase</keyword>
<gene>
    <name evidence="3" type="ORF">EV643_107340</name>
</gene>
<dbReference type="AlphaFoldDB" id="A0A4R6KFU3"/>
<dbReference type="RefSeq" id="WP_133801107.1">
    <property type="nucleotide sequence ID" value="NZ_SNWQ01000007.1"/>
</dbReference>
<dbReference type="EMBL" id="SNWQ01000007">
    <property type="protein sequence ID" value="TDO48710.1"/>
    <property type="molecule type" value="Genomic_DNA"/>
</dbReference>
<dbReference type="InterPro" id="IPR006680">
    <property type="entry name" value="Amidohydro-rel"/>
</dbReference>
<dbReference type="InterPro" id="IPR032466">
    <property type="entry name" value="Metal_Hydrolase"/>
</dbReference>
<name>A0A4R6KFU3_9ACTN</name>
<dbReference type="SUPFAM" id="SSF51556">
    <property type="entry name" value="Metallo-dependent hydrolases"/>
    <property type="match status" value="1"/>
</dbReference>
<evidence type="ECO:0000313" key="3">
    <source>
        <dbReference type="EMBL" id="TDO48710.1"/>
    </source>
</evidence>
<dbReference type="InterPro" id="IPR032465">
    <property type="entry name" value="ACMSD"/>
</dbReference>
<accession>A0A4R6KFU3</accession>
<dbReference type="GO" id="GO:0016787">
    <property type="term" value="F:hydrolase activity"/>
    <property type="evidence" value="ECO:0007669"/>
    <property type="project" value="InterPro"/>
</dbReference>
<comment type="caution">
    <text evidence="3">The sequence shown here is derived from an EMBL/GenBank/DDBJ whole genome shotgun (WGS) entry which is preliminary data.</text>
</comment>
<reference evidence="3 4" key="1">
    <citation type="submission" date="2019-03" db="EMBL/GenBank/DDBJ databases">
        <title>Genomic Encyclopedia of Type Strains, Phase III (KMG-III): the genomes of soil and plant-associated and newly described type strains.</title>
        <authorList>
            <person name="Whitman W."/>
        </authorList>
    </citation>
    <scope>NUCLEOTIDE SEQUENCE [LARGE SCALE GENOMIC DNA]</scope>
    <source>
        <strain evidence="3 4">VKM Ac-2527</strain>
    </source>
</reference>
<dbReference type="OrthoDB" id="1407586at2"/>
<dbReference type="GO" id="GO:0005737">
    <property type="term" value="C:cytoplasm"/>
    <property type="evidence" value="ECO:0007669"/>
    <property type="project" value="TreeGrafter"/>
</dbReference>
<feature type="domain" description="Amidohydrolase-related" evidence="2">
    <location>
        <begin position="3"/>
        <end position="259"/>
    </location>
</feature>
<keyword evidence="4" id="KW-1185">Reference proteome</keyword>
<sequence length="268" mass="28813">MIIDVHCHAWPDAIARRALEGRSTQLPRRGDGTIGGLREAMAKAGVDQAVVLGIADEARQVGGVNRFVAARKAEGFLGFGTVHADLDVEENLRILRETGVRGVKLHSLFQGFAYTDPRMMELYEAFGSEIAVIAHAGDGGDAVANSRGTPAMIREIVTTFPQLRLAACHFGGYHRLDDAEQELLGLDVYLETSWPPTLAEVDPARVRRIIDKHGSDRIVFGSDWPMADPAAEIRAIENLGLTGAAVEGILGGNFQRFLGDDGDDGAVG</sequence>
<protein>
    <recommendedName>
        <fullName evidence="2">Amidohydrolase-related domain-containing protein</fullName>
    </recommendedName>
</protein>
<evidence type="ECO:0000313" key="4">
    <source>
        <dbReference type="Proteomes" id="UP000295388"/>
    </source>
</evidence>
<dbReference type="Gene3D" id="3.20.20.140">
    <property type="entry name" value="Metal-dependent hydrolases"/>
    <property type="match status" value="1"/>
</dbReference>
<evidence type="ECO:0000259" key="2">
    <source>
        <dbReference type="Pfam" id="PF04909"/>
    </source>
</evidence>
<proteinExistence type="predicted"/>
<dbReference type="GO" id="GO:0016831">
    <property type="term" value="F:carboxy-lyase activity"/>
    <property type="evidence" value="ECO:0007669"/>
    <property type="project" value="InterPro"/>
</dbReference>
<evidence type="ECO:0000256" key="1">
    <source>
        <dbReference type="ARBA" id="ARBA00023239"/>
    </source>
</evidence>
<dbReference type="Proteomes" id="UP000295388">
    <property type="component" value="Unassembled WGS sequence"/>
</dbReference>
<dbReference type="PANTHER" id="PTHR21240">
    <property type="entry name" value="2-AMINO-3-CARBOXYLMUCONATE-6-SEMIALDEHYDE DECARBOXYLASE"/>
    <property type="match status" value="1"/>
</dbReference>
<dbReference type="Pfam" id="PF04909">
    <property type="entry name" value="Amidohydro_2"/>
    <property type="match status" value="1"/>
</dbReference>
<organism evidence="3 4">
    <name type="scientific">Kribbella caucasensis</name>
    <dbReference type="NCBI Taxonomy" id="2512215"/>
    <lineage>
        <taxon>Bacteria</taxon>
        <taxon>Bacillati</taxon>
        <taxon>Actinomycetota</taxon>
        <taxon>Actinomycetes</taxon>
        <taxon>Propionibacteriales</taxon>
        <taxon>Kribbellaceae</taxon>
        <taxon>Kribbella</taxon>
    </lineage>
</organism>
<dbReference type="PANTHER" id="PTHR21240:SF28">
    <property type="entry name" value="ISO-OROTATE DECARBOXYLASE (EUROFUNG)"/>
    <property type="match status" value="1"/>
</dbReference>